<dbReference type="GO" id="GO:0005524">
    <property type="term" value="F:ATP binding"/>
    <property type="evidence" value="ECO:0007669"/>
    <property type="project" value="UniProtKB-KW"/>
</dbReference>
<dbReference type="EMBL" id="NMVQ01000034">
    <property type="protein sequence ID" value="OYO19390.1"/>
    <property type="molecule type" value="Genomic_DNA"/>
</dbReference>
<dbReference type="Pfam" id="PF00899">
    <property type="entry name" value="ThiF"/>
    <property type="match status" value="1"/>
</dbReference>
<dbReference type="Gene3D" id="3.40.50.720">
    <property type="entry name" value="NAD(P)-binding Rossmann-like Domain"/>
    <property type="match status" value="1"/>
</dbReference>
<dbReference type="FunFam" id="3.40.50.720:FF:000033">
    <property type="entry name" value="Adenylyltransferase and sulfurtransferase MOCS3"/>
    <property type="match status" value="1"/>
</dbReference>
<name>A0A255GUT3_9ACTN</name>
<dbReference type="InterPro" id="IPR036873">
    <property type="entry name" value="Rhodanese-like_dom_sf"/>
</dbReference>
<dbReference type="GO" id="GO:0016779">
    <property type="term" value="F:nucleotidyltransferase activity"/>
    <property type="evidence" value="ECO:0007669"/>
    <property type="project" value="UniProtKB-KW"/>
</dbReference>
<dbReference type="SMART" id="SM00450">
    <property type="entry name" value="RHOD"/>
    <property type="match status" value="1"/>
</dbReference>
<dbReference type="OrthoDB" id="9804286at2"/>
<dbReference type="PANTHER" id="PTHR10953">
    <property type="entry name" value="UBIQUITIN-ACTIVATING ENZYME E1"/>
    <property type="match status" value="1"/>
</dbReference>
<keyword evidence="1 5" id="KW-0808">Transferase</keyword>
<dbReference type="InterPro" id="IPR001763">
    <property type="entry name" value="Rhodanese-like_dom"/>
</dbReference>
<dbReference type="SUPFAM" id="SSF69572">
    <property type="entry name" value="Activating enzymes of the ubiquitin-like proteins"/>
    <property type="match status" value="1"/>
</dbReference>
<keyword evidence="2" id="KW-0547">Nucleotide-binding</keyword>
<dbReference type="PANTHER" id="PTHR10953:SF102">
    <property type="entry name" value="ADENYLYLTRANSFERASE AND SULFURTRANSFERASE MOCS3"/>
    <property type="match status" value="1"/>
</dbReference>
<sequence length="401" mass="42043">MNIPPLAAPAAGLTAAEQRRYARHLTLPEVGPEGQRRLKDARVLVVGAGGLGSPTLLYLAAAGVGTIGVIDFDVVDESNLQRQVLHGVPDLGRPKVDSAADAIARLNPLVRLIRHHAQLGTDNALELVGDYDLVVDGTDNFATRYLVNDACALLGKPYVWASILRFDAQVSVFWAGHGPCYRCLFPEPPPPGAVPSCAEGGVLGLLCGAVGSVQAAEAVKLLLGIGKPLLGRVLVHDALAARWRELPVAADPACPLCGDSPTITALLEDYQAFCGMTRGGTPAGAASGAALEVEQLRDRLAARERGEDTFLLVDVREPVEREISVIPGSVLVPKGAFEGGAVDLAELTAAAEGGEVLLYCRSGVRSAQVQEILSEQGIRSLNVAGGVLAWAERIDPSQPTY</sequence>
<evidence type="ECO:0000313" key="6">
    <source>
        <dbReference type="Proteomes" id="UP000216311"/>
    </source>
</evidence>
<evidence type="ECO:0000256" key="1">
    <source>
        <dbReference type="ARBA" id="ARBA00022679"/>
    </source>
</evidence>
<keyword evidence="5" id="KW-0548">Nucleotidyltransferase</keyword>
<keyword evidence="6" id="KW-1185">Reference proteome</keyword>
<comment type="caution">
    <text evidence="5">The sequence shown here is derived from an EMBL/GenBank/DDBJ whole genome shotgun (WGS) entry which is preliminary data.</text>
</comment>
<dbReference type="Gene3D" id="3.40.250.10">
    <property type="entry name" value="Rhodanese-like domain"/>
    <property type="match status" value="1"/>
</dbReference>
<dbReference type="AlphaFoldDB" id="A0A255GUT3"/>
<dbReference type="GO" id="GO:0008641">
    <property type="term" value="F:ubiquitin-like modifier activating enzyme activity"/>
    <property type="evidence" value="ECO:0007669"/>
    <property type="project" value="InterPro"/>
</dbReference>
<dbReference type="GO" id="GO:0004792">
    <property type="term" value="F:thiosulfate-cyanide sulfurtransferase activity"/>
    <property type="evidence" value="ECO:0007669"/>
    <property type="project" value="TreeGrafter"/>
</dbReference>
<gene>
    <name evidence="5" type="ORF">CGZ93_13610</name>
</gene>
<organism evidence="5 6">
    <name type="scientific">Enemella dayhoffiae</name>
    <dbReference type="NCBI Taxonomy" id="2016507"/>
    <lineage>
        <taxon>Bacteria</taxon>
        <taxon>Bacillati</taxon>
        <taxon>Actinomycetota</taxon>
        <taxon>Actinomycetes</taxon>
        <taxon>Propionibacteriales</taxon>
        <taxon>Propionibacteriaceae</taxon>
        <taxon>Enemella</taxon>
    </lineage>
</organism>
<proteinExistence type="predicted"/>
<dbReference type="InterPro" id="IPR035985">
    <property type="entry name" value="Ubiquitin-activating_enz"/>
</dbReference>
<evidence type="ECO:0000259" key="4">
    <source>
        <dbReference type="PROSITE" id="PS50206"/>
    </source>
</evidence>
<protein>
    <submittedName>
        <fullName evidence="5">Adenylyltransferase/sulfurtransferase MoeZ</fullName>
    </submittedName>
</protein>
<dbReference type="Pfam" id="PF00581">
    <property type="entry name" value="Rhodanese"/>
    <property type="match status" value="1"/>
</dbReference>
<reference evidence="5 6" key="1">
    <citation type="submission" date="2017-07" db="EMBL/GenBank/DDBJ databases">
        <title>Draft whole genome sequences of clinical Proprionibacteriaceae strains.</title>
        <authorList>
            <person name="Bernier A.-M."/>
            <person name="Bernard K."/>
            <person name="Domingo M.-C."/>
        </authorList>
    </citation>
    <scope>NUCLEOTIDE SEQUENCE [LARGE SCALE GENOMIC DNA]</scope>
    <source>
        <strain evidence="5 6">NML 130396</strain>
    </source>
</reference>
<evidence type="ECO:0000256" key="3">
    <source>
        <dbReference type="ARBA" id="ARBA00022840"/>
    </source>
</evidence>
<dbReference type="RefSeq" id="WP_094364683.1">
    <property type="nucleotide sequence ID" value="NZ_NMVQ01000034.1"/>
</dbReference>
<dbReference type="GO" id="GO:0005829">
    <property type="term" value="C:cytosol"/>
    <property type="evidence" value="ECO:0007669"/>
    <property type="project" value="TreeGrafter"/>
</dbReference>
<dbReference type="CDD" id="cd00757">
    <property type="entry name" value="ThiF_MoeB_HesA_family"/>
    <property type="match status" value="1"/>
</dbReference>
<evidence type="ECO:0000313" key="5">
    <source>
        <dbReference type="EMBL" id="OYO19390.1"/>
    </source>
</evidence>
<dbReference type="InterPro" id="IPR045886">
    <property type="entry name" value="ThiF/MoeB/HesA"/>
</dbReference>
<dbReference type="Proteomes" id="UP000216311">
    <property type="component" value="Unassembled WGS sequence"/>
</dbReference>
<accession>A0A255GUT3</accession>
<keyword evidence="3" id="KW-0067">ATP-binding</keyword>
<dbReference type="NCBIfam" id="NF004281">
    <property type="entry name" value="PRK05690.1"/>
    <property type="match status" value="1"/>
</dbReference>
<dbReference type="PROSITE" id="PS50206">
    <property type="entry name" value="RHODANESE_3"/>
    <property type="match status" value="1"/>
</dbReference>
<feature type="domain" description="Rhodanese" evidence="4">
    <location>
        <begin position="306"/>
        <end position="399"/>
    </location>
</feature>
<evidence type="ECO:0000256" key="2">
    <source>
        <dbReference type="ARBA" id="ARBA00022741"/>
    </source>
</evidence>
<dbReference type="GO" id="GO:0008146">
    <property type="term" value="F:sulfotransferase activity"/>
    <property type="evidence" value="ECO:0007669"/>
    <property type="project" value="TreeGrafter"/>
</dbReference>
<dbReference type="InterPro" id="IPR000594">
    <property type="entry name" value="ThiF_NAD_FAD-bd"/>
</dbReference>